<feature type="non-terminal residue" evidence="2">
    <location>
        <position position="1"/>
    </location>
</feature>
<keyword evidence="3" id="KW-1185">Reference proteome</keyword>
<keyword evidence="1" id="KW-0812">Transmembrane</keyword>
<evidence type="ECO:0000256" key="1">
    <source>
        <dbReference type="SAM" id="Phobius"/>
    </source>
</evidence>
<proteinExistence type="predicted"/>
<dbReference type="SUPFAM" id="SSF56672">
    <property type="entry name" value="DNA/RNA polymerases"/>
    <property type="match status" value="1"/>
</dbReference>
<evidence type="ECO:0000313" key="2">
    <source>
        <dbReference type="EMBL" id="KIY44616.1"/>
    </source>
</evidence>
<organism evidence="2 3">
    <name type="scientific">Fistulina hepatica ATCC 64428</name>
    <dbReference type="NCBI Taxonomy" id="1128425"/>
    <lineage>
        <taxon>Eukaryota</taxon>
        <taxon>Fungi</taxon>
        <taxon>Dikarya</taxon>
        <taxon>Basidiomycota</taxon>
        <taxon>Agaricomycotina</taxon>
        <taxon>Agaricomycetes</taxon>
        <taxon>Agaricomycetidae</taxon>
        <taxon>Agaricales</taxon>
        <taxon>Fistulinaceae</taxon>
        <taxon>Fistulina</taxon>
    </lineage>
</organism>
<dbReference type="Proteomes" id="UP000054144">
    <property type="component" value="Unassembled WGS sequence"/>
</dbReference>
<dbReference type="EMBL" id="KN882073">
    <property type="protein sequence ID" value="KIY44616.1"/>
    <property type="molecule type" value="Genomic_DNA"/>
</dbReference>
<sequence length="317" mass="35941">SLAMVPVPAPPPNELANHTALTTIETFPHLFPIVTPVNVDRFEALLRDHPNHLLVQSVCHSLREGFWPWAVTAHRSYPETHDNAQGYRTLTDPSHLAFARKQCAAEVEAGRFSQSFGPDLLPGMYAVPMWVVPKPHSDGLRLVVDHSAGQYSLNSMIPKAERSVHLDGLQQLGEALIRAHEEHPDRPLVVWKSDVSHAYRILPMHPLWQIKQTVVLDAERRVDFDNDFGGGGSGRIWSVFFALVLWIAMFIKFILDLFAYQVRLLHLWDELGVPHERKKQEWGHSLTIIGFVVNVDEMSITMPDQSRRDLIAALRAF</sequence>
<feature type="non-terminal residue" evidence="2">
    <location>
        <position position="317"/>
    </location>
</feature>
<feature type="transmembrane region" description="Helical" evidence="1">
    <location>
        <begin position="236"/>
        <end position="255"/>
    </location>
</feature>
<name>A0A0D7A3Y3_9AGAR</name>
<reference evidence="2 3" key="1">
    <citation type="journal article" date="2015" name="Fungal Genet. Biol.">
        <title>Evolution of novel wood decay mechanisms in Agaricales revealed by the genome sequences of Fistulina hepatica and Cylindrobasidium torrendii.</title>
        <authorList>
            <person name="Floudas D."/>
            <person name="Held B.W."/>
            <person name="Riley R."/>
            <person name="Nagy L.G."/>
            <person name="Koehler G."/>
            <person name="Ransdell A.S."/>
            <person name="Younus H."/>
            <person name="Chow J."/>
            <person name="Chiniquy J."/>
            <person name="Lipzen A."/>
            <person name="Tritt A."/>
            <person name="Sun H."/>
            <person name="Haridas S."/>
            <person name="LaButti K."/>
            <person name="Ohm R.A."/>
            <person name="Kues U."/>
            <person name="Blanchette R.A."/>
            <person name="Grigoriev I.V."/>
            <person name="Minto R.E."/>
            <person name="Hibbett D.S."/>
        </authorList>
    </citation>
    <scope>NUCLEOTIDE SEQUENCE [LARGE SCALE GENOMIC DNA]</scope>
    <source>
        <strain evidence="2 3">ATCC 64428</strain>
    </source>
</reference>
<accession>A0A0D7A3Y3</accession>
<keyword evidence="1" id="KW-0472">Membrane</keyword>
<dbReference type="AlphaFoldDB" id="A0A0D7A3Y3"/>
<dbReference type="InterPro" id="IPR043502">
    <property type="entry name" value="DNA/RNA_pol_sf"/>
</dbReference>
<keyword evidence="1" id="KW-1133">Transmembrane helix</keyword>
<protein>
    <submittedName>
        <fullName evidence="2">Uncharacterized protein</fullName>
    </submittedName>
</protein>
<evidence type="ECO:0000313" key="3">
    <source>
        <dbReference type="Proteomes" id="UP000054144"/>
    </source>
</evidence>
<gene>
    <name evidence="2" type="ORF">FISHEDRAFT_21665</name>
</gene>
<dbReference type="OrthoDB" id="3254233at2759"/>